<sequence>MATNYCVEPQHRSIEQYFSRCSVVMTGTGANFARFNNLSTTSKIVSYPSHSGSPVITYLHASGMGIGTINPFLH</sequence>
<organism evidence="1 2">
    <name type="scientific">Peronosclerospora sorghi</name>
    <dbReference type="NCBI Taxonomy" id="230839"/>
    <lineage>
        <taxon>Eukaryota</taxon>
        <taxon>Sar</taxon>
        <taxon>Stramenopiles</taxon>
        <taxon>Oomycota</taxon>
        <taxon>Peronosporomycetes</taxon>
        <taxon>Peronosporales</taxon>
        <taxon>Peronosporaceae</taxon>
        <taxon>Peronosclerospora</taxon>
    </lineage>
</organism>
<accession>A0ACC0WAG6</accession>
<evidence type="ECO:0000313" key="2">
    <source>
        <dbReference type="Proteomes" id="UP001163321"/>
    </source>
</evidence>
<keyword evidence="2" id="KW-1185">Reference proteome</keyword>
<protein>
    <submittedName>
        <fullName evidence="1">Uncharacterized protein</fullName>
    </submittedName>
</protein>
<proteinExistence type="predicted"/>
<name>A0ACC0WAG6_9STRA</name>
<gene>
    <name evidence="1" type="ORF">PsorP6_008004</name>
</gene>
<dbReference type="Proteomes" id="UP001163321">
    <property type="component" value="Chromosome 3"/>
</dbReference>
<evidence type="ECO:0000313" key="1">
    <source>
        <dbReference type="EMBL" id="KAI9915818.1"/>
    </source>
</evidence>
<comment type="caution">
    <text evidence="1">The sequence shown here is derived from an EMBL/GenBank/DDBJ whole genome shotgun (WGS) entry which is preliminary data.</text>
</comment>
<dbReference type="EMBL" id="CM047582">
    <property type="protein sequence ID" value="KAI9915818.1"/>
    <property type="molecule type" value="Genomic_DNA"/>
</dbReference>
<reference evidence="1 2" key="1">
    <citation type="journal article" date="2022" name="bioRxiv">
        <title>The genome of the oomycete Peronosclerospora sorghi, a cosmopolitan pathogen of maize and sorghum, is inflated with dispersed pseudogenes.</title>
        <authorList>
            <person name="Fletcher K."/>
            <person name="Martin F."/>
            <person name="Isakeit T."/>
            <person name="Cavanaugh K."/>
            <person name="Magill C."/>
            <person name="Michelmore R."/>
        </authorList>
    </citation>
    <scope>NUCLEOTIDE SEQUENCE [LARGE SCALE GENOMIC DNA]</scope>
    <source>
        <strain evidence="1">P6</strain>
    </source>
</reference>